<keyword evidence="1" id="KW-0812">Transmembrane</keyword>
<keyword evidence="1" id="KW-0472">Membrane</keyword>
<keyword evidence="3" id="KW-1185">Reference proteome</keyword>
<dbReference type="KEGG" id="cwo:Cwoe_4797"/>
<dbReference type="EMBL" id="CP001854">
    <property type="protein sequence ID" value="ADB53210.1"/>
    <property type="molecule type" value="Genomic_DNA"/>
</dbReference>
<dbReference type="HOGENOM" id="CLU_3198530_0_0_11"/>
<dbReference type="STRING" id="469383.Cwoe_4797"/>
<reference evidence="2 3" key="1">
    <citation type="journal article" date="2010" name="Stand. Genomic Sci.">
        <title>Complete genome sequence of Conexibacter woesei type strain (ID131577).</title>
        <authorList>
            <person name="Pukall R."/>
            <person name="Lapidus A."/>
            <person name="Glavina Del Rio T."/>
            <person name="Copeland A."/>
            <person name="Tice H."/>
            <person name="Cheng J.-F."/>
            <person name="Lucas S."/>
            <person name="Chen F."/>
            <person name="Nolan M."/>
            <person name="Bruce D."/>
            <person name="Goodwin L."/>
            <person name="Pitluck S."/>
            <person name="Mavromatis K."/>
            <person name="Ivanova N."/>
            <person name="Ovchinnikova G."/>
            <person name="Pati A."/>
            <person name="Chen A."/>
            <person name="Palaniappan K."/>
            <person name="Land M."/>
            <person name="Hauser L."/>
            <person name="Chang Y.-J."/>
            <person name="Jeffries C.D."/>
            <person name="Chain P."/>
            <person name="Meincke L."/>
            <person name="Sims D."/>
            <person name="Brettin T."/>
            <person name="Detter J.C."/>
            <person name="Rohde M."/>
            <person name="Goeker M."/>
            <person name="Bristow J."/>
            <person name="Eisen J.A."/>
            <person name="Markowitz V."/>
            <person name="Kyrpides N.C."/>
            <person name="Klenk H.-P."/>
            <person name="Hugenholtz P."/>
        </authorList>
    </citation>
    <scope>NUCLEOTIDE SEQUENCE [LARGE SCALE GENOMIC DNA]</scope>
    <source>
        <strain evidence="3">DSM 14684 / CIP 108061 / JCM 11494 / NBRC 100937 / ID131577</strain>
    </source>
</reference>
<reference evidence="3" key="2">
    <citation type="submission" date="2010-01" db="EMBL/GenBank/DDBJ databases">
        <title>The complete genome of Conexibacter woesei DSM 14684.</title>
        <authorList>
            <consortium name="US DOE Joint Genome Institute (JGI-PGF)"/>
            <person name="Lucas S."/>
            <person name="Copeland A."/>
            <person name="Lapidus A."/>
            <person name="Glavina del Rio T."/>
            <person name="Dalin E."/>
            <person name="Tice H."/>
            <person name="Bruce D."/>
            <person name="Goodwin L."/>
            <person name="Pitluck S."/>
            <person name="Kyrpides N."/>
            <person name="Mavromatis K."/>
            <person name="Ivanova N."/>
            <person name="Mikhailova N."/>
            <person name="Chertkov O."/>
            <person name="Brettin T."/>
            <person name="Detter J.C."/>
            <person name="Han C."/>
            <person name="Larimer F."/>
            <person name="Land M."/>
            <person name="Hauser L."/>
            <person name="Markowitz V."/>
            <person name="Cheng J.-F."/>
            <person name="Hugenholtz P."/>
            <person name="Woyke T."/>
            <person name="Wu D."/>
            <person name="Pukall R."/>
            <person name="Steenblock K."/>
            <person name="Schneider S."/>
            <person name="Klenk H.-P."/>
            <person name="Eisen J.A."/>
        </authorList>
    </citation>
    <scope>NUCLEOTIDE SEQUENCE [LARGE SCALE GENOMIC DNA]</scope>
    <source>
        <strain evidence="3">DSM 14684 / CIP 108061 / JCM 11494 / NBRC 100937 / ID131577</strain>
    </source>
</reference>
<dbReference type="Proteomes" id="UP000008229">
    <property type="component" value="Chromosome"/>
</dbReference>
<proteinExistence type="predicted"/>
<name>D3FB18_CONWI</name>
<keyword evidence="1" id="KW-1133">Transmembrane helix</keyword>
<evidence type="ECO:0000313" key="2">
    <source>
        <dbReference type="EMBL" id="ADB53210.1"/>
    </source>
</evidence>
<protein>
    <submittedName>
        <fullName evidence="2">Uncharacterized protein</fullName>
    </submittedName>
</protein>
<sequence>MSEPPLDAAELEAREQDRAERRLFWRQLGLVILIAVVVALRLWLV</sequence>
<dbReference type="AlphaFoldDB" id="D3FB18"/>
<accession>D3FB18</accession>
<dbReference type="RefSeq" id="WP_012936261.1">
    <property type="nucleotide sequence ID" value="NC_013739.1"/>
</dbReference>
<evidence type="ECO:0000256" key="1">
    <source>
        <dbReference type="SAM" id="Phobius"/>
    </source>
</evidence>
<evidence type="ECO:0000313" key="3">
    <source>
        <dbReference type="Proteomes" id="UP000008229"/>
    </source>
</evidence>
<feature type="transmembrane region" description="Helical" evidence="1">
    <location>
        <begin position="23"/>
        <end position="44"/>
    </location>
</feature>
<organism evidence="2 3">
    <name type="scientific">Conexibacter woesei (strain DSM 14684 / CCUG 47730 / CIP 108061 / JCM 11494 / NBRC 100937 / ID131577)</name>
    <dbReference type="NCBI Taxonomy" id="469383"/>
    <lineage>
        <taxon>Bacteria</taxon>
        <taxon>Bacillati</taxon>
        <taxon>Actinomycetota</taxon>
        <taxon>Thermoleophilia</taxon>
        <taxon>Solirubrobacterales</taxon>
        <taxon>Conexibacteraceae</taxon>
        <taxon>Conexibacter</taxon>
    </lineage>
</organism>
<gene>
    <name evidence="2" type="ordered locus">Cwoe_4797</name>
</gene>